<dbReference type="GO" id="GO:0004084">
    <property type="term" value="F:branched-chain-amino-acid transaminase activity"/>
    <property type="evidence" value="ECO:0007669"/>
    <property type="project" value="UniProtKB-EC"/>
</dbReference>
<protein>
    <recommendedName>
        <fullName evidence="8">Probable branched-chain-amino-acid aminotransferase</fullName>
        <ecNumber evidence="7">2.6.1.42</ecNumber>
    </recommendedName>
</protein>
<dbReference type="PANTHER" id="PTHR42743:SF11">
    <property type="entry name" value="AMINODEOXYCHORISMATE LYASE"/>
    <property type="match status" value="1"/>
</dbReference>
<keyword evidence="14" id="KW-0808">Transferase</keyword>
<comment type="function">
    <text evidence="2">Acts on leucine, isoleucine and valine.</text>
</comment>
<dbReference type="SUPFAM" id="SSF56752">
    <property type="entry name" value="D-aminoacid aminotransferase-like PLP-dependent enzymes"/>
    <property type="match status" value="1"/>
</dbReference>
<evidence type="ECO:0000256" key="5">
    <source>
        <dbReference type="ARBA" id="ARBA00005072"/>
    </source>
</evidence>
<keyword evidence="14" id="KW-0032">Aminotransferase</keyword>
<evidence type="ECO:0000256" key="12">
    <source>
        <dbReference type="ARBA" id="ARBA00048798"/>
    </source>
</evidence>
<evidence type="ECO:0000256" key="4">
    <source>
        <dbReference type="ARBA" id="ARBA00004931"/>
    </source>
</evidence>
<sequence>MARIAYVNGRYVSIDTPAVAIEDRGYQFADGIYEVCKVVRGRFCDLERHLDRLERSLDAMGMPMPMSRRALALVMEETWRRNALPDAVIYLQVSRGTAPRNHAFGASMRPSLVVTVRAAKFPSGAELEKGVGVISLPDERWANCHIKSISLLPNILAKQQAAKAGCREAWLLDEQGRVTEGSSSNAWIVDGEGRLVTRPLGREILGGITRSVVIELAKRDGIEVVERAFTLEEAKAAREAFLTSTTSLVLPVTAIDGTPVANGHPGSVTRRLAELYAEAEGMATAA</sequence>
<comment type="pathway">
    <text evidence="4">Amino-acid biosynthesis; L-valine biosynthesis; L-valine from pyruvate: step 4/4.</text>
</comment>
<proteinExistence type="inferred from homology"/>
<keyword evidence="9" id="KW-0663">Pyridoxal phosphate</keyword>
<evidence type="ECO:0000256" key="2">
    <source>
        <dbReference type="ARBA" id="ARBA00003109"/>
    </source>
</evidence>
<evidence type="ECO:0000256" key="9">
    <source>
        <dbReference type="ARBA" id="ARBA00022898"/>
    </source>
</evidence>
<organism evidence="14 15">
    <name type="scientific">Marinimicrococcus flavescens</name>
    <dbReference type="NCBI Taxonomy" id="3031815"/>
    <lineage>
        <taxon>Bacteria</taxon>
        <taxon>Pseudomonadati</taxon>
        <taxon>Pseudomonadota</taxon>
        <taxon>Alphaproteobacteria</taxon>
        <taxon>Geminicoccales</taxon>
        <taxon>Geminicoccaceae</taxon>
        <taxon>Marinimicrococcus</taxon>
    </lineage>
</organism>
<dbReference type="GO" id="GO:0005829">
    <property type="term" value="C:cytosol"/>
    <property type="evidence" value="ECO:0007669"/>
    <property type="project" value="TreeGrafter"/>
</dbReference>
<dbReference type="Gene3D" id="3.20.10.10">
    <property type="entry name" value="D-amino Acid Aminotransferase, subunit A, domain 2"/>
    <property type="match status" value="1"/>
</dbReference>
<dbReference type="InterPro" id="IPR050571">
    <property type="entry name" value="Class-IV_PLP-Dep_Aminotrnsfr"/>
</dbReference>
<dbReference type="Pfam" id="PF01063">
    <property type="entry name" value="Aminotran_4"/>
    <property type="match status" value="1"/>
</dbReference>
<comment type="similarity">
    <text evidence="6">Belongs to the class-IV pyridoxal-phosphate-dependent aminotransferase family.</text>
</comment>
<evidence type="ECO:0000256" key="10">
    <source>
        <dbReference type="ARBA" id="ARBA00023304"/>
    </source>
</evidence>
<evidence type="ECO:0000256" key="6">
    <source>
        <dbReference type="ARBA" id="ARBA00009320"/>
    </source>
</evidence>
<comment type="catalytic activity">
    <reaction evidence="12">
        <text>L-isoleucine + 2-oxoglutarate = (S)-3-methyl-2-oxopentanoate + L-glutamate</text>
        <dbReference type="Rhea" id="RHEA:24801"/>
        <dbReference type="ChEBI" id="CHEBI:16810"/>
        <dbReference type="ChEBI" id="CHEBI:29985"/>
        <dbReference type="ChEBI" id="CHEBI:35146"/>
        <dbReference type="ChEBI" id="CHEBI:58045"/>
        <dbReference type="EC" id="2.6.1.42"/>
    </reaction>
</comment>
<comment type="caution">
    <text evidence="14">The sequence shown here is derived from an EMBL/GenBank/DDBJ whole genome shotgun (WGS) entry which is preliminary data.</text>
</comment>
<comment type="pathway">
    <text evidence="5">Amino-acid biosynthesis; L-leucine biosynthesis; L-leucine from 3-methyl-2-oxobutanoate: step 4/4.</text>
</comment>
<dbReference type="InterPro" id="IPR043131">
    <property type="entry name" value="BCAT-like_N"/>
</dbReference>
<evidence type="ECO:0000256" key="7">
    <source>
        <dbReference type="ARBA" id="ARBA00013053"/>
    </source>
</evidence>
<gene>
    <name evidence="14" type="ORF">PZ740_12325</name>
</gene>
<dbReference type="Proteomes" id="UP001301140">
    <property type="component" value="Unassembled WGS sequence"/>
</dbReference>
<keyword evidence="15" id="KW-1185">Reference proteome</keyword>
<dbReference type="InterPro" id="IPR001544">
    <property type="entry name" value="Aminotrans_IV"/>
</dbReference>
<dbReference type="GO" id="GO:0009082">
    <property type="term" value="P:branched-chain amino acid biosynthetic process"/>
    <property type="evidence" value="ECO:0007669"/>
    <property type="project" value="UniProtKB-KW"/>
</dbReference>
<keyword evidence="10" id="KW-0100">Branched-chain amino acid biosynthesis</keyword>
<dbReference type="PANTHER" id="PTHR42743">
    <property type="entry name" value="AMINO-ACID AMINOTRANSFERASE"/>
    <property type="match status" value="1"/>
</dbReference>
<comment type="cofactor">
    <cofactor evidence="1">
        <name>pyridoxal 5'-phosphate</name>
        <dbReference type="ChEBI" id="CHEBI:597326"/>
    </cofactor>
</comment>
<dbReference type="CDD" id="cd01558">
    <property type="entry name" value="D-AAT_like"/>
    <property type="match status" value="1"/>
</dbReference>
<evidence type="ECO:0000256" key="1">
    <source>
        <dbReference type="ARBA" id="ARBA00001933"/>
    </source>
</evidence>
<evidence type="ECO:0000256" key="11">
    <source>
        <dbReference type="ARBA" id="ARBA00048212"/>
    </source>
</evidence>
<dbReference type="AlphaFoldDB" id="A0AAP3XSE8"/>
<dbReference type="NCBIfam" id="NF005209">
    <property type="entry name" value="PRK06680.1"/>
    <property type="match status" value="1"/>
</dbReference>
<dbReference type="EMBL" id="JARGEQ010000126">
    <property type="protein sequence ID" value="MDF1587164.1"/>
    <property type="molecule type" value="Genomic_DNA"/>
</dbReference>
<accession>A0AAP3XSE8</accession>
<reference evidence="14 15" key="1">
    <citation type="submission" date="2023-03" db="EMBL/GenBank/DDBJ databases">
        <title>YIM 152171 draft genome.</title>
        <authorList>
            <person name="Yang Z."/>
        </authorList>
    </citation>
    <scope>NUCLEOTIDE SEQUENCE [LARGE SCALE GENOMIC DNA]</scope>
    <source>
        <strain evidence="14 15">YIM 152171</strain>
    </source>
</reference>
<evidence type="ECO:0000256" key="3">
    <source>
        <dbReference type="ARBA" id="ARBA00004824"/>
    </source>
</evidence>
<dbReference type="EC" id="2.6.1.42" evidence="7"/>
<name>A0AAP3XSE8_9PROT</name>
<dbReference type="RefSeq" id="WP_327789583.1">
    <property type="nucleotide sequence ID" value="NZ_JARGEQ010000126.1"/>
</dbReference>
<dbReference type="Gene3D" id="3.30.470.10">
    <property type="match status" value="1"/>
</dbReference>
<dbReference type="GO" id="GO:0008652">
    <property type="term" value="P:amino acid biosynthetic process"/>
    <property type="evidence" value="ECO:0007669"/>
    <property type="project" value="UniProtKB-ARBA"/>
</dbReference>
<dbReference type="InterPro" id="IPR036038">
    <property type="entry name" value="Aminotransferase-like"/>
</dbReference>
<dbReference type="InterPro" id="IPR043132">
    <property type="entry name" value="BCAT-like_C"/>
</dbReference>
<evidence type="ECO:0000313" key="15">
    <source>
        <dbReference type="Proteomes" id="UP001301140"/>
    </source>
</evidence>
<comment type="catalytic activity">
    <reaction evidence="13">
        <text>L-leucine + 2-oxoglutarate = 4-methyl-2-oxopentanoate + L-glutamate</text>
        <dbReference type="Rhea" id="RHEA:18321"/>
        <dbReference type="ChEBI" id="CHEBI:16810"/>
        <dbReference type="ChEBI" id="CHEBI:17865"/>
        <dbReference type="ChEBI" id="CHEBI:29985"/>
        <dbReference type="ChEBI" id="CHEBI:57427"/>
        <dbReference type="EC" id="2.6.1.42"/>
    </reaction>
</comment>
<keyword evidence="10" id="KW-0028">Amino-acid biosynthesis</keyword>
<dbReference type="FunFam" id="3.20.10.10:FF:000002">
    <property type="entry name" value="D-alanine aminotransferase"/>
    <property type="match status" value="1"/>
</dbReference>
<evidence type="ECO:0000313" key="14">
    <source>
        <dbReference type="EMBL" id="MDF1587164.1"/>
    </source>
</evidence>
<evidence type="ECO:0000256" key="8">
    <source>
        <dbReference type="ARBA" id="ARBA00014472"/>
    </source>
</evidence>
<evidence type="ECO:0000256" key="13">
    <source>
        <dbReference type="ARBA" id="ARBA00049229"/>
    </source>
</evidence>
<comment type="pathway">
    <text evidence="3">Amino-acid biosynthesis; L-isoleucine biosynthesis; L-isoleucine from 2-oxobutanoate: step 4/4.</text>
</comment>
<comment type="catalytic activity">
    <reaction evidence="11">
        <text>L-valine + 2-oxoglutarate = 3-methyl-2-oxobutanoate + L-glutamate</text>
        <dbReference type="Rhea" id="RHEA:24813"/>
        <dbReference type="ChEBI" id="CHEBI:11851"/>
        <dbReference type="ChEBI" id="CHEBI:16810"/>
        <dbReference type="ChEBI" id="CHEBI:29985"/>
        <dbReference type="ChEBI" id="CHEBI:57762"/>
        <dbReference type="EC" id="2.6.1.42"/>
    </reaction>
</comment>